<evidence type="ECO:0000256" key="1">
    <source>
        <dbReference type="SAM" id="Phobius"/>
    </source>
</evidence>
<feature type="transmembrane region" description="Helical" evidence="1">
    <location>
        <begin position="80"/>
        <end position="99"/>
    </location>
</feature>
<dbReference type="Pfam" id="PF26153">
    <property type="entry name" value="LEA-2L_5"/>
    <property type="match status" value="1"/>
</dbReference>
<proteinExistence type="predicted"/>
<name>A0A1R1X349_9FUNG</name>
<evidence type="ECO:0000259" key="2">
    <source>
        <dbReference type="Pfam" id="PF26153"/>
    </source>
</evidence>
<evidence type="ECO:0000313" key="3">
    <source>
        <dbReference type="EMBL" id="OMJ09055.1"/>
    </source>
</evidence>
<dbReference type="STRING" id="133412.A0A1R1X349"/>
<gene>
    <name evidence="3" type="ORF">AYI70_g11150</name>
</gene>
<keyword evidence="1" id="KW-0812">Transmembrane</keyword>
<reference evidence="3 4" key="1">
    <citation type="submission" date="2017-01" db="EMBL/GenBank/DDBJ databases">
        <authorList>
            <person name="Mah S.A."/>
            <person name="Swanson W.J."/>
            <person name="Moy G.W."/>
            <person name="Vacquier V.D."/>
        </authorList>
    </citation>
    <scope>NUCLEOTIDE SEQUENCE [LARGE SCALE GENOMIC DNA]</scope>
    <source>
        <strain evidence="3 4">GSMNP</strain>
    </source>
</reference>
<keyword evidence="4" id="KW-1185">Reference proteome</keyword>
<organism evidence="3 4">
    <name type="scientific">Smittium culicis</name>
    <dbReference type="NCBI Taxonomy" id="133412"/>
    <lineage>
        <taxon>Eukaryota</taxon>
        <taxon>Fungi</taxon>
        <taxon>Fungi incertae sedis</taxon>
        <taxon>Zoopagomycota</taxon>
        <taxon>Kickxellomycotina</taxon>
        <taxon>Harpellomycetes</taxon>
        <taxon>Harpellales</taxon>
        <taxon>Legeriomycetaceae</taxon>
        <taxon>Smittium</taxon>
    </lineage>
</organism>
<dbReference type="AlphaFoldDB" id="A0A1R1X349"/>
<dbReference type="OrthoDB" id="5596576at2759"/>
<keyword evidence="1" id="KW-1133">Transmembrane helix</keyword>
<protein>
    <recommendedName>
        <fullName evidence="2">Tag1-like fifth Ig-like domain-containing protein</fullName>
    </recommendedName>
</protein>
<accession>A0A1R1X349</accession>
<dbReference type="Proteomes" id="UP000187283">
    <property type="component" value="Unassembled WGS sequence"/>
</dbReference>
<dbReference type="InterPro" id="IPR059066">
    <property type="entry name" value="Ig_Tag1-like_5th"/>
</dbReference>
<evidence type="ECO:0000313" key="4">
    <source>
        <dbReference type="Proteomes" id="UP000187283"/>
    </source>
</evidence>
<feature type="domain" description="Tag1-like fifth Ig-like" evidence="2">
    <location>
        <begin position="764"/>
        <end position="879"/>
    </location>
</feature>
<sequence length="898" mass="99852">MSTVLIKKNSSNNVILNSSNNCNDLITSEITPLISNQTHTIADLAKQGVFAQGDSTQNSSLDNICSFPIKTQAITNKYRIIKFMLISIILTLLSLYYFIIPRGISLAINNIDPELISLNVLEMRENGIKIDFTLKSKVKSFLALKISFSELNIIENSYQSIFKHQTAQNTKKPSLATLELKDLYILPNSDFIQAQGIIRLNNPSYTGDVISYHLNSLANLDSCKNNVSINNISNNVSGKFNSFSLHGHLNLFANGLSFKYIKIKKSIPISPSKTPVTLLPSGKFNKIYEDPITKSLHLKYCGHFVHSLGQTSTLAFPNFQADLVYLNSSLSSLKFSDVKHNTNSTEFCTQLTLNGIKSNKNHNSTSSAFELFLSKLLHPDCGTFSISGTNSQTISNSIINTSPKHQHSWINTLLSRINLRISFDYAHKQILKNKPNYFIIPEIDLERAYFDLDGKLDDGFRISPSAKLSVKFPFNLQLISNSTIKLLSVSGGLDFNQASDVNKSLDHYSVPYTQYTNNENIFKVPSYYIEIDSEINQPNPVFILSSDSTPFVFNKLNQPKLEKWLDQLVFSKKINGILQGDASISLYALGSIINITGIPINHQIDHDLGSNEFLKPGRLSPNALSPQIQSIHFINSSPELVNAVIEIETLNAFNFGFYLSDFKALLHYQNITMANISLIDTKISKGAYTNRIYVDLIMGDNKSNLEDFIKNVSSGNSTAVTIKGLKGSSSVIPLDMVAKKVNYDFDIDISEISSLNQERPILKNPVIKDTIVNIFSSTVQTTIINPVSGQPIRISSIKGKSFYKGSLLGDINETFSSKNRDGSINCSKCILLVPNTETITPKLKANLIDKSNLWNLFKDSMDGSLVVDAEAVVEILIGNDLILEINVKRNNIPINLKL</sequence>
<dbReference type="EMBL" id="LSSN01005589">
    <property type="protein sequence ID" value="OMJ09055.1"/>
    <property type="molecule type" value="Genomic_DNA"/>
</dbReference>
<comment type="caution">
    <text evidence="3">The sequence shown here is derived from an EMBL/GenBank/DDBJ whole genome shotgun (WGS) entry which is preliminary data.</text>
</comment>
<keyword evidence="1" id="KW-0472">Membrane</keyword>